<evidence type="ECO:0000256" key="14">
    <source>
        <dbReference type="HAMAP-Rule" id="MF_00052"/>
    </source>
</evidence>
<dbReference type="EC" id="3.1.26.4" evidence="6 14"/>
<dbReference type="GO" id="GO:0003723">
    <property type="term" value="F:RNA binding"/>
    <property type="evidence" value="ECO:0007669"/>
    <property type="project" value="UniProtKB-UniRule"/>
</dbReference>
<dbReference type="SUPFAM" id="SSF53098">
    <property type="entry name" value="Ribonuclease H-like"/>
    <property type="match status" value="1"/>
</dbReference>
<comment type="subcellular location">
    <subcellularLocation>
        <location evidence="4 14">Cytoplasm</location>
    </subcellularLocation>
</comment>
<dbReference type="InterPro" id="IPR024567">
    <property type="entry name" value="RNase_HII/HIII_dom"/>
</dbReference>
<organism evidence="18 19">
    <name type="scientific">Aureimonas fodinaquatilis</name>
    <dbReference type="NCBI Taxonomy" id="2565783"/>
    <lineage>
        <taxon>Bacteria</taxon>
        <taxon>Pseudomonadati</taxon>
        <taxon>Pseudomonadota</taxon>
        <taxon>Alphaproteobacteria</taxon>
        <taxon>Hyphomicrobiales</taxon>
        <taxon>Aurantimonadaceae</taxon>
        <taxon>Aureimonas</taxon>
    </lineage>
</organism>
<feature type="binding site" evidence="14 15">
    <location>
        <position position="47"/>
    </location>
    <ligand>
        <name>a divalent metal cation</name>
        <dbReference type="ChEBI" id="CHEBI:60240"/>
    </ligand>
</feature>
<evidence type="ECO:0000256" key="10">
    <source>
        <dbReference type="ARBA" id="ARBA00022723"/>
    </source>
</evidence>
<evidence type="ECO:0000256" key="4">
    <source>
        <dbReference type="ARBA" id="ARBA00004496"/>
    </source>
</evidence>
<dbReference type="AlphaFoldDB" id="A0A5B0E298"/>
<keyword evidence="12 14" id="KW-0378">Hydrolase</keyword>
<dbReference type="CDD" id="cd07182">
    <property type="entry name" value="RNase_HII_bacteria_HII_like"/>
    <property type="match status" value="1"/>
</dbReference>
<dbReference type="Gene3D" id="3.30.420.10">
    <property type="entry name" value="Ribonuclease H-like superfamily/Ribonuclease H"/>
    <property type="match status" value="1"/>
</dbReference>
<feature type="binding site" evidence="14 15">
    <location>
        <position position="46"/>
    </location>
    <ligand>
        <name>a divalent metal cation</name>
        <dbReference type="ChEBI" id="CHEBI:60240"/>
    </ligand>
</feature>
<comment type="caution">
    <text evidence="18">The sequence shown here is derived from an EMBL/GenBank/DDBJ whole genome shotgun (WGS) entry which is preliminary data.</text>
</comment>
<feature type="domain" description="RNase H type-2" evidence="17">
    <location>
        <begin position="40"/>
        <end position="228"/>
    </location>
</feature>
<evidence type="ECO:0000256" key="15">
    <source>
        <dbReference type="PROSITE-ProRule" id="PRU01319"/>
    </source>
</evidence>
<evidence type="ECO:0000259" key="17">
    <source>
        <dbReference type="PROSITE" id="PS51975"/>
    </source>
</evidence>
<evidence type="ECO:0000256" key="16">
    <source>
        <dbReference type="RuleBase" id="RU003515"/>
    </source>
</evidence>
<evidence type="ECO:0000313" key="18">
    <source>
        <dbReference type="EMBL" id="KAA0972442.1"/>
    </source>
</evidence>
<dbReference type="GO" id="GO:0005737">
    <property type="term" value="C:cytoplasm"/>
    <property type="evidence" value="ECO:0007669"/>
    <property type="project" value="UniProtKB-SubCell"/>
</dbReference>
<accession>A0A5B0E298</accession>
<keyword evidence="8 14" id="KW-0963">Cytoplasm</keyword>
<reference evidence="18 19" key="1">
    <citation type="submission" date="2019-08" db="EMBL/GenBank/DDBJ databases">
        <title>Aureimonas fodiniaquatilis sp. nov., isolated from a coal mine wastewater.</title>
        <authorList>
            <person name="Kim W."/>
        </authorList>
    </citation>
    <scope>NUCLEOTIDE SEQUENCE [LARGE SCALE GENOMIC DNA]</scope>
    <source>
        <strain evidence="18 19">CAU 1482</strain>
    </source>
</reference>
<dbReference type="HAMAP" id="MF_00052_B">
    <property type="entry name" value="RNase_HII_B"/>
    <property type="match status" value="1"/>
</dbReference>
<evidence type="ECO:0000256" key="13">
    <source>
        <dbReference type="ARBA" id="ARBA00023211"/>
    </source>
</evidence>
<evidence type="ECO:0000256" key="11">
    <source>
        <dbReference type="ARBA" id="ARBA00022759"/>
    </source>
</evidence>
<dbReference type="GO" id="GO:0004523">
    <property type="term" value="F:RNA-DNA hybrid ribonuclease activity"/>
    <property type="evidence" value="ECO:0007669"/>
    <property type="project" value="UniProtKB-UniRule"/>
</dbReference>
<evidence type="ECO:0000256" key="3">
    <source>
        <dbReference type="ARBA" id="ARBA00004065"/>
    </source>
</evidence>
<dbReference type="OrthoDB" id="9803420at2"/>
<dbReference type="GO" id="GO:0032299">
    <property type="term" value="C:ribonuclease H2 complex"/>
    <property type="evidence" value="ECO:0007669"/>
    <property type="project" value="TreeGrafter"/>
</dbReference>
<dbReference type="InterPro" id="IPR012337">
    <property type="entry name" value="RNaseH-like_sf"/>
</dbReference>
<comment type="cofactor">
    <cofactor evidence="14 15">
        <name>Mn(2+)</name>
        <dbReference type="ChEBI" id="CHEBI:29035"/>
    </cofactor>
    <cofactor evidence="14 15">
        <name>Mg(2+)</name>
        <dbReference type="ChEBI" id="CHEBI:18420"/>
    </cofactor>
    <text evidence="14 15">Manganese or magnesium. Binds 1 divalent metal ion per monomer in the absence of substrate. May bind a second metal ion after substrate binding.</text>
</comment>
<sequence>MAMRKSDSSVGVKQSSLANKPMKAGPNFLLEQAQMALGSHAIAGIDEAGRGPLAGPVVAAAVILNADSIPDGLNDSKQLDAASREALFAELLRFATISVASASAAEIDQINIRQATLLAMSRAYRGLAMRPCHALVDGRDVPPLLALRGTAVVGGDARSLSIAAASIVAKVTRDRMMQRLCHTFPAYGFGQHMGYGTPAHLTAIQLHGPCRYHRMSFRPIRVEDPLLI</sequence>
<dbReference type="Proteomes" id="UP000324738">
    <property type="component" value="Unassembled WGS sequence"/>
</dbReference>
<comment type="catalytic activity">
    <reaction evidence="1 14 15 16">
        <text>Endonucleolytic cleavage to 5'-phosphomonoester.</text>
        <dbReference type="EC" id="3.1.26.4"/>
    </reaction>
</comment>
<dbReference type="PANTHER" id="PTHR10954:SF18">
    <property type="entry name" value="RIBONUCLEASE HII"/>
    <property type="match status" value="1"/>
</dbReference>
<keyword evidence="10 14" id="KW-0479">Metal-binding</keyword>
<keyword evidence="19" id="KW-1185">Reference proteome</keyword>
<comment type="function">
    <text evidence="3 14 16">Endonuclease that specifically degrades the RNA of RNA-DNA hybrids.</text>
</comment>
<evidence type="ECO:0000256" key="1">
    <source>
        <dbReference type="ARBA" id="ARBA00000077"/>
    </source>
</evidence>
<comment type="cofactor">
    <cofactor evidence="2">
        <name>Mg(2+)</name>
        <dbReference type="ChEBI" id="CHEBI:18420"/>
    </cofactor>
</comment>
<protein>
    <recommendedName>
        <fullName evidence="7 14">Ribonuclease HII</fullName>
        <shortName evidence="14">RNase HII</shortName>
        <ecNumber evidence="6 14">3.1.26.4</ecNumber>
    </recommendedName>
</protein>
<evidence type="ECO:0000256" key="8">
    <source>
        <dbReference type="ARBA" id="ARBA00022490"/>
    </source>
</evidence>
<evidence type="ECO:0000256" key="5">
    <source>
        <dbReference type="ARBA" id="ARBA00007383"/>
    </source>
</evidence>
<comment type="similarity">
    <text evidence="5 14 16">Belongs to the RNase HII family.</text>
</comment>
<evidence type="ECO:0000256" key="7">
    <source>
        <dbReference type="ARBA" id="ARBA00019179"/>
    </source>
</evidence>
<keyword evidence="13 14" id="KW-0464">Manganese</keyword>
<keyword evidence="9 14" id="KW-0540">Nuclease</keyword>
<dbReference type="GO" id="GO:0030145">
    <property type="term" value="F:manganese ion binding"/>
    <property type="evidence" value="ECO:0007669"/>
    <property type="project" value="UniProtKB-UniRule"/>
</dbReference>
<dbReference type="InterPro" id="IPR022898">
    <property type="entry name" value="RNase_HII"/>
</dbReference>
<dbReference type="InterPro" id="IPR001352">
    <property type="entry name" value="RNase_HII/HIII"/>
</dbReference>
<evidence type="ECO:0000256" key="2">
    <source>
        <dbReference type="ARBA" id="ARBA00001946"/>
    </source>
</evidence>
<name>A0A5B0E298_9HYPH</name>
<dbReference type="GO" id="GO:0043137">
    <property type="term" value="P:DNA replication, removal of RNA primer"/>
    <property type="evidence" value="ECO:0007669"/>
    <property type="project" value="TreeGrafter"/>
</dbReference>
<dbReference type="NCBIfam" id="NF000595">
    <property type="entry name" value="PRK00015.1-3"/>
    <property type="match status" value="1"/>
</dbReference>
<dbReference type="PANTHER" id="PTHR10954">
    <property type="entry name" value="RIBONUCLEASE H2 SUBUNIT A"/>
    <property type="match status" value="1"/>
</dbReference>
<keyword evidence="11 14" id="KW-0255">Endonuclease</keyword>
<dbReference type="Pfam" id="PF01351">
    <property type="entry name" value="RNase_HII"/>
    <property type="match status" value="1"/>
</dbReference>
<evidence type="ECO:0000256" key="9">
    <source>
        <dbReference type="ARBA" id="ARBA00022722"/>
    </source>
</evidence>
<dbReference type="PROSITE" id="PS51975">
    <property type="entry name" value="RNASE_H_2"/>
    <property type="match status" value="1"/>
</dbReference>
<feature type="binding site" evidence="14 15">
    <location>
        <position position="137"/>
    </location>
    <ligand>
        <name>a divalent metal cation</name>
        <dbReference type="ChEBI" id="CHEBI:60240"/>
    </ligand>
</feature>
<dbReference type="GO" id="GO:0006298">
    <property type="term" value="P:mismatch repair"/>
    <property type="evidence" value="ECO:0007669"/>
    <property type="project" value="TreeGrafter"/>
</dbReference>
<evidence type="ECO:0000313" key="19">
    <source>
        <dbReference type="Proteomes" id="UP000324738"/>
    </source>
</evidence>
<evidence type="ECO:0000256" key="12">
    <source>
        <dbReference type="ARBA" id="ARBA00022801"/>
    </source>
</evidence>
<dbReference type="EMBL" id="VTWH01000001">
    <property type="protein sequence ID" value="KAA0972442.1"/>
    <property type="molecule type" value="Genomic_DNA"/>
</dbReference>
<gene>
    <name evidence="14" type="primary">rnhB</name>
    <name evidence="18" type="ORF">FPY71_04955</name>
</gene>
<dbReference type="InterPro" id="IPR036397">
    <property type="entry name" value="RNaseH_sf"/>
</dbReference>
<proteinExistence type="inferred from homology"/>
<evidence type="ECO:0000256" key="6">
    <source>
        <dbReference type="ARBA" id="ARBA00012180"/>
    </source>
</evidence>